<accession>A0A0D0DLG5</accession>
<dbReference type="HOGENOM" id="CLU_027016_1_1_1"/>
<sequence>EYLQLYFPPNVLHFWELEFNFRTRAKIAKHKGKMETMQEGIDSVPSGRVMIFISAHSKEEQGDLFAGEECPQTKPRPIAVKVDQCFSLLFASRMDHLLKGAMVVLLTCAWLVRHERSFQDLHYSLHCLQVSNCVALTAPHLQSYLSSSFLQALLCKTFIEGATLPSSMPFALENSFCIGQHSNVLLFLLTKASSESPCRKFVCSKFFWWNKQTRPYGTCLPLCCPICGALHCWDRPVWSGLIGEGSWSVGCANPHCGLGKNGA</sequence>
<feature type="non-terminal residue" evidence="1">
    <location>
        <position position="1"/>
    </location>
</feature>
<organism evidence="1 2">
    <name type="scientific">Paxillus rubicundulus Ve08.2h10</name>
    <dbReference type="NCBI Taxonomy" id="930991"/>
    <lineage>
        <taxon>Eukaryota</taxon>
        <taxon>Fungi</taxon>
        <taxon>Dikarya</taxon>
        <taxon>Basidiomycota</taxon>
        <taxon>Agaricomycotina</taxon>
        <taxon>Agaricomycetes</taxon>
        <taxon>Agaricomycetidae</taxon>
        <taxon>Boletales</taxon>
        <taxon>Paxilineae</taxon>
        <taxon>Paxillaceae</taxon>
        <taxon>Paxillus</taxon>
    </lineage>
</organism>
<keyword evidence="2" id="KW-1185">Reference proteome</keyword>
<dbReference type="AlphaFoldDB" id="A0A0D0DLG5"/>
<reference evidence="1 2" key="1">
    <citation type="submission" date="2014-04" db="EMBL/GenBank/DDBJ databases">
        <authorList>
            <consortium name="DOE Joint Genome Institute"/>
            <person name="Kuo A."/>
            <person name="Kohler A."/>
            <person name="Jargeat P."/>
            <person name="Nagy L.G."/>
            <person name="Floudas D."/>
            <person name="Copeland A."/>
            <person name="Barry K.W."/>
            <person name="Cichocki N."/>
            <person name="Veneault-Fourrey C."/>
            <person name="LaButti K."/>
            <person name="Lindquist E.A."/>
            <person name="Lipzen A."/>
            <person name="Lundell T."/>
            <person name="Morin E."/>
            <person name="Murat C."/>
            <person name="Sun H."/>
            <person name="Tunlid A."/>
            <person name="Henrissat B."/>
            <person name="Grigoriev I.V."/>
            <person name="Hibbett D.S."/>
            <person name="Martin F."/>
            <person name="Nordberg H.P."/>
            <person name="Cantor M.N."/>
            <person name="Hua S.X."/>
        </authorList>
    </citation>
    <scope>NUCLEOTIDE SEQUENCE [LARGE SCALE GENOMIC DNA]</scope>
    <source>
        <strain evidence="1 2">Ve08.2h10</strain>
    </source>
</reference>
<proteinExistence type="predicted"/>
<dbReference type="STRING" id="930991.A0A0D0DLG5"/>
<dbReference type="OrthoDB" id="2687899at2759"/>
<name>A0A0D0DLG5_9AGAM</name>
<reference evidence="2" key="2">
    <citation type="submission" date="2015-01" db="EMBL/GenBank/DDBJ databases">
        <title>Evolutionary Origins and Diversification of the Mycorrhizal Mutualists.</title>
        <authorList>
            <consortium name="DOE Joint Genome Institute"/>
            <consortium name="Mycorrhizal Genomics Consortium"/>
            <person name="Kohler A."/>
            <person name="Kuo A."/>
            <person name="Nagy L.G."/>
            <person name="Floudas D."/>
            <person name="Copeland A."/>
            <person name="Barry K.W."/>
            <person name="Cichocki N."/>
            <person name="Veneault-Fourrey C."/>
            <person name="LaButti K."/>
            <person name="Lindquist E.A."/>
            <person name="Lipzen A."/>
            <person name="Lundell T."/>
            <person name="Morin E."/>
            <person name="Murat C."/>
            <person name="Riley R."/>
            <person name="Ohm R."/>
            <person name="Sun H."/>
            <person name="Tunlid A."/>
            <person name="Henrissat B."/>
            <person name="Grigoriev I.V."/>
            <person name="Hibbett D.S."/>
            <person name="Martin F."/>
        </authorList>
    </citation>
    <scope>NUCLEOTIDE SEQUENCE [LARGE SCALE GENOMIC DNA]</scope>
    <source>
        <strain evidence="2">Ve08.2h10</strain>
    </source>
</reference>
<dbReference type="Proteomes" id="UP000054538">
    <property type="component" value="Unassembled WGS sequence"/>
</dbReference>
<evidence type="ECO:0000313" key="1">
    <source>
        <dbReference type="EMBL" id="KIK79185.1"/>
    </source>
</evidence>
<protein>
    <submittedName>
        <fullName evidence="1">Unplaced genomic scaffold scaffold_1531, whole genome shotgun sequence</fullName>
    </submittedName>
</protein>
<dbReference type="InParanoid" id="A0A0D0DLG5"/>
<dbReference type="EMBL" id="KN826353">
    <property type="protein sequence ID" value="KIK79185.1"/>
    <property type="molecule type" value="Genomic_DNA"/>
</dbReference>
<evidence type="ECO:0000313" key="2">
    <source>
        <dbReference type="Proteomes" id="UP000054538"/>
    </source>
</evidence>
<gene>
    <name evidence="1" type="ORF">PAXRUDRAFT_161970</name>
</gene>